<proteinExistence type="inferred from homology"/>
<sequence>MALSRFITPIGIIMLLHSAYSCLHYRSIISSSTLDLLDGSTTYNASSPPKDVVIECLLGYFLCLMGQIISAGEFLPVMGSGRREVKAPMYITRDFDLWTTRAGIIASVKSKNQ</sequence>
<evidence type="ECO:0000256" key="3">
    <source>
        <dbReference type="ARBA" id="ARBA00022692"/>
    </source>
</evidence>
<keyword evidence="5" id="KW-0472">Membrane</keyword>
<dbReference type="Pfam" id="PF10270">
    <property type="entry name" value="MMgT"/>
    <property type="match status" value="1"/>
</dbReference>
<dbReference type="GO" id="GO:0012505">
    <property type="term" value="C:endomembrane system"/>
    <property type="evidence" value="ECO:0007669"/>
    <property type="project" value="UniProtKB-SubCell"/>
</dbReference>
<dbReference type="AlphaFoldDB" id="A0A7S3PVW2"/>
<evidence type="ECO:0000256" key="4">
    <source>
        <dbReference type="ARBA" id="ARBA00022989"/>
    </source>
</evidence>
<accession>A0A7S3PVW2</accession>
<reference evidence="6" key="1">
    <citation type="submission" date="2021-01" db="EMBL/GenBank/DDBJ databases">
        <authorList>
            <person name="Corre E."/>
            <person name="Pelletier E."/>
            <person name="Niang G."/>
            <person name="Scheremetjew M."/>
            <person name="Finn R."/>
            <person name="Kale V."/>
            <person name="Holt S."/>
            <person name="Cochrane G."/>
            <person name="Meng A."/>
            <person name="Brown T."/>
            <person name="Cohen L."/>
        </authorList>
    </citation>
    <scope>NUCLEOTIDE SEQUENCE</scope>
    <source>
        <strain evidence="6">MM31A-1</strain>
    </source>
</reference>
<gene>
    <name evidence="6" type="ORF">CDEB00056_LOCUS2194</name>
</gene>
<comment type="similarity">
    <text evidence="2">Belongs to the membrane magnesium transporter (TC 1.A.67) family.</text>
</comment>
<name>A0A7S3PVW2_9STRA</name>
<evidence type="ECO:0008006" key="7">
    <source>
        <dbReference type="Google" id="ProtNLM"/>
    </source>
</evidence>
<evidence type="ECO:0000256" key="5">
    <source>
        <dbReference type="ARBA" id="ARBA00023136"/>
    </source>
</evidence>
<protein>
    <recommendedName>
        <fullName evidence="7">Membrane magnesium transporter</fullName>
    </recommendedName>
</protein>
<dbReference type="PROSITE" id="PS51257">
    <property type="entry name" value="PROKAR_LIPOPROTEIN"/>
    <property type="match status" value="1"/>
</dbReference>
<organism evidence="6">
    <name type="scientific">Chaetoceros debilis</name>
    <dbReference type="NCBI Taxonomy" id="122233"/>
    <lineage>
        <taxon>Eukaryota</taxon>
        <taxon>Sar</taxon>
        <taxon>Stramenopiles</taxon>
        <taxon>Ochrophyta</taxon>
        <taxon>Bacillariophyta</taxon>
        <taxon>Coscinodiscophyceae</taxon>
        <taxon>Chaetocerotophycidae</taxon>
        <taxon>Chaetocerotales</taxon>
        <taxon>Chaetocerotaceae</taxon>
        <taxon>Chaetoceros</taxon>
    </lineage>
</organism>
<evidence type="ECO:0000313" key="6">
    <source>
        <dbReference type="EMBL" id="CAE0457353.1"/>
    </source>
</evidence>
<dbReference type="InterPro" id="IPR018937">
    <property type="entry name" value="MMgT"/>
</dbReference>
<comment type="subcellular location">
    <subcellularLocation>
        <location evidence="1">Endomembrane system</location>
        <topology evidence="1">Multi-pass membrane protein</topology>
    </subcellularLocation>
</comment>
<evidence type="ECO:0000256" key="2">
    <source>
        <dbReference type="ARBA" id="ARBA00006109"/>
    </source>
</evidence>
<keyword evidence="4" id="KW-1133">Transmembrane helix</keyword>
<keyword evidence="3" id="KW-0812">Transmembrane</keyword>
<evidence type="ECO:0000256" key="1">
    <source>
        <dbReference type="ARBA" id="ARBA00004127"/>
    </source>
</evidence>
<dbReference type="EMBL" id="HBIO01003214">
    <property type="protein sequence ID" value="CAE0457353.1"/>
    <property type="molecule type" value="Transcribed_RNA"/>
</dbReference>